<protein>
    <submittedName>
        <fullName evidence="2">Uncharacterized protein</fullName>
    </submittedName>
</protein>
<proteinExistence type="predicted"/>
<accession>A0ABR6WIC6</accession>
<keyword evidence="1" id="KW-0472">Membrane</keyword>
<keyword evidence="3" id="KW-1185">Reference proteome</keyword>
<feature type="transmembrane region" description="Helical" evidence="1">
    <location>
        <begin position="12"/>
        <end position="31"/>
    </location>
</feature>
<comment type="caution">
    <text evidence="2">The sequence shown here is derived from an EMBL/GenBank/DDBJ whole genome shotgun (WGS) entry which is preliminary data.</text>
</comment>
<sequence>MRFIKIAILPKTRLGKSAIAITVLFIILILLKMLPMGIPVPTFGIVFLGILGFITAIMAVIKKIIL</sequence>
<evidence type="ECO:0000313" key="3">
    <source>
        <dbReference type="Proteomes" id="UP000653358"/>
    </source>
</evidence>
<evidence type="ECO:0000313" key="2">
    <source>
        <dbReference type="EMBL" id="MBC3795910.1"/>
    </source>
</evidence>
<dbReference type="EMBL" id="WJBB01000002">
    <property type="protein sequence ID" value="MBC3795910.1"/>
    <property type="molecule type" value="Genomic_DNA"/>
</dbReference>
<feature type="transmembrane region" description="Helical" evidence="1">
    <location>
        <begin position="43"/>
        <end position="61"/>
    </location>
</feature>
<keyword evidence="1" id="KW-1133">Transmembrane helix</keyword>
<evidence type="ECO:0000256" key="1">
    <source>
        <dbReference type="SAM" id="Phobius"/>
    </source>
</evidence>
<name>A0ABR6WIC6_9FIRM</name>
<gene>
    <name evidence="2" type="ORF">GH807_02420</name>
</gene>
<dbReference type="RefSeq" id="WP_148602579.1">
    <property type="nucleotide sequence ID" value="NZ_RXYB01000003.1"/>
</dbReference>
<reference evidence="2 3" key="1">
    <citation type="journal article" date="2020" name="mSystems">
        <title>Defining Genomic and Predicted Metabolic Features of the Acetobacterium Genus.</title>
        <authorList>
            <person name="Ross D.E."/>
            <person name="Marshall C.W."/>
            <person name="Gulliver D."/>
            <person name="May H.D."/>
            <person name="Norman R.S."/>
        </authorList>
    </citation>
    <scope>NUCLEOTIDE SEQUENCE [LARGE SCALE GENOMIC DNA]</scope>
    <source>
        <strain evidence="2 3">DSM 9173</strain>
    </source>
</reference>
<organism evidence="2 3">
    <name type="scientific">Acetobacterium tundrae</name>
    <dbReference type="NCBI Taxonomy" id="132932"/>
    <lineage>
        <taxon>Bacteria</taxon>
        <taxon>Bacillati</taxon>
        <taxon>Bacillota</taxon>
        <taxon>Clostridia</taxon>
        <taxon>Eubacteriales</taxon>
        <taxon>Eubacteriaceae</taxon>
        <taxon>Acetobacterium</taxon>
    </lineage>
</organism>
<keyword evidence="1" id="KW-0812">Transmembrane</keyword>
<dbReference type="Proteomes" id="UP000653358">
    <property type="component" value="Unassembled WGS sequence"/>
</dbReference>